<dbReference type="Proteomes" id="UP000078113">
    <property type="component" value="Unassembled WGS sequence"/>
</dbReference>
<evidence type="ECO:0000313" key="2">
    <source>
        <dbReference type="Proteomes" id="UP000078113"/>
    </source>
</evidence>
<reference evidence="1" key="2">
    <citation type="journal article" date="2019" name="IMA Fungus">
        <title>Genome sequencing and comparison of five Tilletia species to identify candidate genes for the detection of regulated species infecting wheat.</title>
        <authorList>
            <person name="Nguyen H.D.T."/>
            <person name="Sultana T."/>
            <person name="Kesanakurti P."/>
            <person name="Hambleton S."/>
        </authorList>
    </citation>
    <scope>NUCLEOTIDE SEQUENCE</scope>
    <source>
        <strain evidence="1">DAOMC 236422</strain>
    </source>
</reference>
<reference evidence="1" key="1">
    <citation type="submission" date="2016-04" db="EMBL/GenBank/DDBJ databases">
        <authorList>
            <person name="Nguyen H.D."/>
            <person name="Samba Siva P."/>
            <person name="Cullis J."/>
            <person name="Levesque C.A."/>
            <person name="Hambleton S."/>
        </authorList>
    </citation>
    <scope>NUCLEOTIDE SEQUENCE</scope>
    <source>
        <strain evidence="1">DAOMC 236422</strain>
    </source>
</reference>
<name>A0A8X7N3G5_9BASI</name>
<dbReference type="AlphaFoldDB" id="A0A8X7N3G5"/>
<organism evidence="1 2">
    <name type="scientific">Tilletia walkeri</name>
    <dbReference type="NCBI Taxonomy" id="117179"/>
    <lineage>
        <taxon>Eukaryota</taxon>
        <taxon>Fungi</taxon>
        <taxon>Dikarya</taxon>
        <taxon>Basidiomycota</taxon>
        <taxon>Ustilaginomycotina</taxon>
        <taxon>Exobasidiomycetes</taxon>
        <taxon>Tilletiales</taxon>
        <taxon>Tilletiaceae</taxon>
        <taxon>Tilletia</taxon>
    </lineage>
</organism>
<protein>
    <submittedName>
        <fullName evidence="1">Uncharacterized protein</fullName>
    </submittedName>
</protein>
<evidence type="ECO:0000313" key="1">
    <source>
        <dbReference type="EMBL" id="KAE8265569.1"/>
    </source>
</evidence>
<sequence length="147" mass="16334">MIGKRIDSGFVDMVRDVHAKIAAHSEVRTPRPSSALQKCYAWSRREWCHRFQMIALGKASEDTVLWDLSELNQEHIKAYVSRETEADLSRTKRELGIPDAEVPTGCNTTATTAATAADVDLEGHRGLFTGGESTEAEWVDEAQGEEE</sequence>
<keyword evidence="2" id="KW-1185">Reference proteome</keyword>
<accession>A0A8X7N3G5</accession>
<comment type="caution">
    <text evidence="1">The sequence shown here is derived from an EMBL/GenBank/DDBJ whole genome shotgun (WGS) entry which is preliminary data.</text>
</comment>
<proteinExistence type="predicted"/>
<gene>
    <name evidence="1" type="ORF">A4X09_0g6602</name>
</gene>
<dbReference type="EMBL" id="LWDG02000442">
    <property type="protein sequence ID" value="KAE8265569.1"/>
    <property type="molecule type" value="Genomic_DNA"/>
</dbReference>